<feature type="domain" description="RNA polymerase sigma factor 70 region 4 type 2" evidence="6">
    <location>
        <begin position="117"/>
        <end position="168"/>
    </location>
</feature>
<dbReference type="GO" id="GO:0016987">
    <property type="term" value="F:sigma factor activity"/>
    <property type="evidence" value="ECO:0007669"/>
    <property type="project" value="UniProtKB-KW"/>
</dbReference>
<dbReference type="EMBL" id="FOIR01000002">
    <property type="protein sequence ID" value="SEW24591.1"/>
    <property type="molecule type" value="Genomic_DNA"/>
</dbReference>
<dbReference type="InterPro" id="IPR007627">
    <property type="entry name" value="RNA_pol_sigma70_r2"/>
</dbReference>
<dbReference type="GeneID" id="99986907"/>
<accession>A0A1I0QC18</accession>
<dbReference type="Proteomes" id="UP000199437">
    <property type="component" value="Unassembled WGS sequence"/>
</dbReference>
<dbReference type="CDD" id="cd06171">
    <property type="entry name" value="Sigma70_r4"/>
    <property type="match status" value="1"/>
</dbReference>
<dbReference type="RefSeq" id="WP_090258630.1">
    <property type="nucleotide sequence ID" value="NZ_FOIR01000002.1"/>
</dbReference>
<evidence type="ECO:0000259" key="6">
    <source>
        <dbReference type="Pfam" id="PF08281"/>
    </source>
</evidence>
<dbReference type="PANTHER" id="PTHR43133:SF46">
    <property type="entry name" value="RNA POLYMERASE SIGMA-70 FACTOR ECF SUBFAMILY"/>
    <property type="match status" value="1"/>
</dbReference>
<dbReference type="SUPFAM" id="SSF88946">
    <property type="entry name" value="Sigma2 domain of RNA polymerase sigma factors"/>
    <property type="match status" value="1"/>
</dbReference>
<dbReference type="InterPro" id="IPR039425">
    <property type="entry name" value="RNA_pol_sigma-70-like"/>
</dbReference>
<dbReference type="SUPFAM" id="SSF88659">
    <property type="entry name" value="Sigma3 and sigma4 domains of RNA polymerase sigma factors"/>
    <property type="match status" value="1"/>
</dbReference>
<name>A0A1I0QC18_9BACT</name>
<dbReference type="InterPro" id="IPR013324">
    <property type="entry name" value="RNA_pol_sigma_r3/r4-like"/>
</dbReference>
<dbReference type="InterPro" id="IPR014284">
    <property type="entry name" value="RNA_pol_sigma-70_dom"/>
</dbReference>
<evidence type="ECO:0000256" key="4">
    <source>
        <dbReference type="ARBA" id="ARBA00023163"/>
    </source>
</evidence>
<evidence type="ECO:0000313" key="8">
    <source>
        <dbReference type="Proteomes" id="UP000199437"/>
    </source>
</evidence>
<dbReference type="Gene3D" id="1.10.10.10">
    <property type="entry name" value="Winged helix-like DNA-binding domain superfamily/Winged helix DNA-binding domain"/>
    <property type="match status" value="1"/>
</dbReference>
<evidence type="ECO:0000313" key="7">
    <source>
        <dbReference type="EMBL" id="SEW24591.1"/>
    </source>
</evidence>
<dbReference type="InterPro" id="IPR013325">
    <property type="entry name" value="RNA_pol_sigma_r2"/>
</dbReference>
<dbReference type="NCBIfam" id="TIGR02985">
    <property type="entry name" value="Sig70_bacteroi1"/>
    <property type="match status" value="1"/>
</dbReference>
<dbReference type="PANTHER" id="PTHR43133">
    <property type="entry name" value="RNA POLYMERASE ECF-TYPE SIGMA FACTO"/>
    <property type="match status" value="1"/>
</dbReference>
<dbReference type="NCBIfam" id="TIGR02937">
    <property type="entry name" value="sigma70-ECF"/>
    <property type="match status" value="1"/>
</dbReference>
<sequence length="181" mass="21304">MTSVKELAEQIRQSDQRAFNKLFDLLWEPMFGYAASLIQDETAAQDLQQEVWIDYWKRRENIQTDNIKAYLYKAMRYKCYNYLRNNKIPDAHLELAETIGVEPAISANADVLDLNFRIDKILASLPQRCQEIFLLSRINELSNKEISQTLNISQRTVENQISLALRRLKKDLEIIRMFLCL</sequence>
<evidence type="ECO:0000259" key="5">
    <source>
        <dbReference type="Pfam" id="PF04542"/>
    </source>
</evidence>
<reference evidence="8" key="1">
    <citation type="submission" date="2016-10" db="EMBL/GenBank/DDBJ databases">
        <authorList>
            <person name="Varghese N."/>
            <person name="Submissions S."/>
        </authorList>
    </citation>
    <scope>NUCLEOTIDE SEQUENCE [LARGE SCALE GENOMIC DNA]</scope>
    <source>
        <strain evidence="8">CGMCC 1.12402</strain>
    </source>
</reference>
<organism evidence="7 8">
    <name type="scientific">Roseivirga pacifica</name>
    <dbReference type="NCBI Taxonomy" id="1267423"/>
    <lineage>
        <taxon>Bacteria</taxon>
        <taxon>Pseudomonadati</taxon>
        <taxon>Bacteroidota</taxon>
        <taxon>Cytophagia</taxon>
        <taxon>Cytophagales</taxon>
        <taxon>Roseivirgaceae</taxon>
        <taxon>Roseivirga</taxon>
    </lineage>
</organism>
<dbReference type="Pfam" id="PF04542">
    <property type="entry name" value="Sigma70_r2"/>
    <property type="match status" value="1"/>
</dbReference>
<dbReference type="Gene3D" id="1.10.1740.10">
    <property type="match status" value="1"/>
</dbReference>
<dbReference type="STRING" id="1267423.SAMN05216290_2201"/>
<comment type="similarity">
    <text evidence="1">Belongs to the sigma-70 factor family. ECF subfamily.</text>
</comment>
<feature type="domain" description="RNA polymerase sigma-70 region 2" evidence="5">
    <location>
        <begin position="31"/>
        <end position="87"/>
    </location>
</feature>
<evidence type="ECO:0000256" key="1">
    <source>
        <dbReference type="ARBA" id="ARBA00010641"/>
    </source>
</evidence>
<keyword evidence="4" id="KW-0804">Transcription</keyword>
<keyword evidence="3" id="KW-0731">Sigma factor</keyword>
<protein>
    <submittedName>
        <fullName evidence="7">RNA polymerase sigma-70 factor, ECF subfamily</fullName>
    </submittedName>
</protein>
<keyword evidence="2" id="KW-0805">Transcription regulation</keyword>
<dbReference type="Pfam" id="PF08281">
    <property type="entry name" value="Sigma70_r4_2"/>
    <property type="match status" value="1"/>
</dbReference>
<dbReference type="InterPro" id="IPR036388">
    <property type="entry name" value="WH-like_DNA-bd_sf"/>
</dbReference>
<evidence type="ECO:0000256" key="3">
    <source>
        <dbReference type="ARBA" id="ARBA00023082"/>
    </source>
</evidence>
<proteinExistence type="inferred from homology"/>
<gene>
    <name evidence="7" type="ORF">SAMN05216290_2201</name>
</gene>
<dbReference type="InterPro" id="IPR013249">
    <property type="entry name" value="RNA_pol_sigma70_r4_t2"/>
</dbReference>
<dbReference type="GO" id="GO:0006352">
    <property type="term" value="P:DNA-templated transcription initiation"/>
    <property type="evidence" value="ECO:0007669"/>
    <property type="project" value="InterPro"/>
</dbReference>
<dbReference type="AlphaFoldDB" id="A0A1I0QC18"/>
<dbReference type="GO" id="GO:0003677">
    <property type="term" value="F:DNA binding"/>
    <property type="evidence" value="ECO:0007669"/>
    <property type="project" value="InterPro"/>
</dbReference>
<dbReference type="InterPro" id="IPR014327">
    <property type="entry name" value="RNA_pol_sigma70_bacteroid"/>
</dbReference>
<keyword evidence="8" id="KW-1185">Reference proteome</keyword>
<dbReference type="OrthoDB" id="1097528at2"/>
<evidence type="ECO:0000256" key="2">
    <source>
        <dbReference type="ARBA" id="ARBA00023015"/>
    </source>
</evidence>